<feature type="transmembrane region" description="Helical" evidence="1">
    <location>
        <begin position="180"/>
        <end position="202"/>
    </location>
</feature>
<organism evidence="2 3">
    <name type="scientific">Trichoderma cornu-damae</name>
    <dbReference type="NCBI Taxonomy" id="654480"/>
    <lineage>
        <taxon>Eukaryota</taxon>
        <taxon>Fungi</taxon>
        <taxon>Dikarya</taxon>
        <taxon>Ascomycota</taxon>
        <taxon>Pezizomycotina</taxon>
        <taxon>Sordariomycetes</taxon>
        <taxon>Hypocreomycetidae</taxon>
        <taxon>Hypocreales</taxon>
        <taxon>Hypocreaceae</taxon>
        <taxon>Trichoderma</taxon>
    </lineage>
</organism>
<reference evidence="2" key="1">
    <citation type="submission" date="2021-08" db="EMBL/GenBank/DDBJ databases">
        <title>Chromosome-Level Trichoderma cornu-damae using Hi-C Data.</title>
        <authorList>
            <person name="Kim C.S."/>
        </authorList>
    </citation>
    <scope>NUCLEOTIDE SEQUENCE</scope>
    <source>
        <strain evidence="2">KA19-0412C</strain>
    </source>
</reference>
<dbReference type="Gene3D" id="3.40.50.720">
    <property type="entry name" value="NAD(P)-binding Rossmann-like Domain"/>
    <property type="match status" value="1"/>
</dbReference>
<comment type="caution">
    <text evidence="2">The sequence shown here is derived from an EMBL/GenBank/DDBJ whole genome shotgun (WGS) entry which is preliminary data.</text>
</comment>
<dbReference type="Proteomes" id="UP000827724">
    <property type="component" value="Unassembled WGS sequence"/>
</dbReference>
<accession>A0A9P8QT13</accession>
<dbReference type="OrthoDB" id="191139at2759"/>
<evidence type="ECO:0000313" key="3">
    <source>
        <dbReference type="Proteomes" id="UP000827724"/>
    </source>
</evidence>
<protein>
    <submittedName>
        <fullName evidence="2">Short-chain dehydrogenase</fullName>
    </submittedName>
</protein>
<evidence type="ECO:0000313" key="2">
    <source>
        <dbReference type="EMBL" id="KAH6608007.1"/>
    </source>
</evidence>
<dbReference type="SUPFAM" id="SSF51735">
    <property type="entry name" value="NAD(P)-binding Rossmann-fold domains"/>
    <property type="match status" value="1"/>
</dbReference>
<dbReference type="AlphaFoldDB" id="A0A9P8QT13"/>
<keyword evidence="1" id="KW-1133">Transmembrane helix</keyword>
<gene>
    <name evidence="2" type="ORF">Trco_004320</name>
</gene>
<name>A0A9P8QT13_9HYPO</name>
<dbReference type="InterPro" id="IPR036291">
    <property type="entry name" value="NAD(P)-bd_dom_sf"/>
</dbReference>
<keyword evidence="1" id="KW-0472">Membrane</keyword>
<proteinExistence type="predicted"/>
<dbReference type="EMBL" id="JAIWOZ010000003">
    <property type="protein sequence ID" value="KAH6608007.1"/>
    <property type="molecule type" value="Genomic_DNA"/>
</dbReference>
<keyword evidence="3" id="KW-1185">Reference proteome</keyword>
<keyword evidence="1" id="KW-0812">Transmembrane</keyword>
<evidence type="ECO:0000256" key="1">
    <source>
        <dbReference type="SAM" id="Phobius"/>
    </source>
</evidence>
<sequence length="257" mass="27412">MSSYDSITQFADKAKALDRLDIAILNAGLFQAIEAFNPSTGYEESVQVNYFSSMLLMTLLLRSRGPTLAAFKKKAEKWEMQERATRTSKLLGQIYLTELAKKVPSSAVTIDAVNPGFCYGTAPDTGRRRHLLIGLVVNGVRRVIGKSAQASLVGDPARDEHLPVDGLDVPQRHARQPLDLLVAAVVVLALVLGVGGGFVKALDAGDLAQLRGLGGVQPAGPGGTVLHQLQVGGLQLARSRGLRPILLSSFFHSSSMA</sequence>